<dbReference type="Pfam" id="PF05016">
    <property type="entry name" value="ParE_toxin"/>
    <property type="match status" value="1"/>
</dbReference>
<organism evidence="3 4">
    <name type="scientific">Floridaenema aerugineum BLCC-F46</name>
    <dbReference type="NCBI Taxonomy" id="3153654"/>
    <lineage>
        <taxon>Bacteria</taxon>
        <taxon>Bacillati</taxon>
        <taxon>Cyanobacteriota</taxon>
        <taxon>Cyanophyceae</taxon>
        <taxon>Oscillatoriophycideae</taxon>
        <taxon>Aerosakkonematales</taxon>
        <taxon>Aerosakkonemataceae</taxon>
        <taxon>Floridanema</taxon>
        <taxon>Floridanema aerugineum</taxon>
    </lineage>
</organism>
<accession>A0ABV4X8D7</accession>
<evidence type="ECO:0000256" key="1">
    <source>
        <dbReference type="ARBA" id="ARBA00006226"/>
    </source>
</evidence>
<dbReference type="Proteomes" id="UP001576774">
    <property type="component" value="Unassembled WGS sequence"/>
</dbReference>
<keyword evidence="4" id="KW-1185">Reference proteome</keyword>
<dbReference type="EMBL" id="JBHFNQ010000146">
    <property type="protein sequence ID" value="MFB2879049.1"/>
    <property type="molecule type" value="Genomic_DNA"/>
</dbReference>
<sequence>MSNICRFTATASRDIETIIDLIADNSGFDVAERFLKKVNQKCQTLASFPNMGRRRDELLEELRSFPVDDYLIFYRPIEGGIEILRVISGYCDLSALFQEPFEE</sequence>
<name>A0ABV4X8D7_9CYAN</name>
<dbReference type="PANTHER" id="PTHR33755:SF6">
    <property type="entry name" value="PLASMID STABILIZATION SYSTEM PROTEIN"/>
    <property type="match status" value="1"/>
</dbReference>
<dbReference type="InterPro" id="IPR051803">
    <property type="entry name" value="TA_system_RelE-like_toxin"/>
</dbReference>
<dbReference type="Gene3D" id="3.30.2310.20">
    <property type="entry name" value="RelE-like"/>
    <property type="match status" value="1"/>
</dbReference>
<dbReference type="PANTHER" id="PTHR33755">
    <property type="entry name" value="TOXIN PARE1-RELATED"/>
    <property type="match status" value="1"/>
</dbReference>
<protein>
    <submittedName>
        <fullName evidence="3">Type II toxin-antitoxin system RelE/ParE family toxin</fullName>
    </submittedName>
</protein>
<comment type="similarity">
    <text evidence="1">Belongs to the RelE toxin family.</text>
</comment>
<dbReference type="InterPro" id="IPR035093">
    <property type="entry name" value="RelE/ParE_toxin_dom_sf"/>
</dbReference>
<evidence type="ECO:0000313" key="4">
    <source>
        <dbReference type="Proteomes" id="UP001576774"/>
    </source>
</evidence>
<gene>
    <name evidence="3" type="ORF">ACE1CC_19525</name>
</gene>
<dbReference type="InterPro" id="IPR007712">
    <property type="entry name" value="RelE/ParE_toxin"/>
</dbReference>
<comment type="caution">
    <text evidence="3">The sequence shown here is derived from an EMBL/GenBank/DDBJ whole genome shotgun (WGS) entry which is preliminary data.</text>
</comment>
<reference evidence="3 4" key="1">
    <citation type="submission" date="2024-09" db="EMBL/GenBank/DDBJ databases">
        <title>Floridaenema gen nov. (Aerosakkonemataceae, Aerosakkonematales ord. nov., Cyanobacteria) from benthic tropical and subtropical fresh waters, with the description of four new species.</title>
        <authorList>
            <person name="Moretto J.A."/>
            <person name="Berthold D.E."/>
            <person name="Lefler F.W."/>
            <person name="Huang I.-S."/>
            <person name="Laughinghouse H. IV."/>
        </authorList>
    </citation>
    <scope>NUCLEOTIDE SEQUENCE [LARGE SCALE GENOMIC DNA]</scope>
    <source>
        <strain evidence="3 4">BLCC-F46</strain>
    </source>
</reference>
<dbReference type="RefSeq" id="WP_413272100.1">
    <property type="nucleotide sequence ID" value="NZ_JBHFNQ010000146.1"/>
</dbReference>
<keyword evidence="2" id="KW-1277">Toxin-antitoxin system</keyword>
<proteinExistence type="inferred from homology"/>
<evidence type="ECO:0000313" key="3">
    <source>
        <dbReference type="EMBL" id="MFB2879049.1"/>
    </source>
</evidence>
<evidence type="ECO:0000256" key="2">
    <source>
        <dbReference type="ARBA" id="ARBA00022649"/>
    </source>
</evidence>